<comment type="function">
    <text evidence="9">Essential subunit of the Sec protein translocation channel SecYEG. Clamps together the 2 halves of SecY. May contact the channel plug during translocation.</text>
</comment>
<keyword evidence="8 9" id="KW-0472">Membrane</keyword>
<feature type="transmembrane region" description="Helical" evidence="9">
    <location>
        <begin position="15"/>
        <end position="34"/>
    </location>
</feature>
<dbReference type="Proteomes" id="UP001369082">
    <property type="component" value="Unassembled WGS sequence"/>
</dbReference>
<evidence type="ECO:0000313" key="10">
    <source>
        <dbReference type="EMBL" id="MEL0630303.1"/>
    </source>
</evidence>
<dbReference type="NCBIfam" id="TIGR00964">
    <property type="entry name" value="secE_bact"/>
    <property type="match status" value="1"/>
</dbReference>
<dbReference type="InterPro" id="IPR005807">
    <property type="entry name" value="SecE_bac"/>
</dbReference>
<dbReference type="PANTHER" id="PTHR33910">
    <property type="entry name" value="PROTEIN TRANSLOCASE SUBUNIT SECE"/>
    <property type="match status" value="1"/>
</dbReference>
<dbReference type="Gene3D" id="1.20.5.1030">
    <property type="entry name" value="Preprotein translocase secy subunit"/>
    <property type="match status" value="1"/>
</dbReference>
<keyword evidence="7 9" id="KW-0811">Translocation</keyword>
<reference evidence="10 11" key="1">
    <citation type="submission" date="2024-02" db="EMBL/GenBank/DDBJ databases">
        <title>Bacteria isolated from the canopy kelp, Nereocystis luetkeana.</title>
        <authorList>
            <person name="Pfister C.A."/>
            <person name="Younker I.T."/>
            <person name="Light S.H."/>
        </authorList>
    </citation>
    <scope>NUCLEOTIDE SEQUENCE [LARGE SCALE GENOMIC DNA]</scope>
    <source>
        <strain evidence="10 11">TI.1.05</strain>
    </source>
</reference>
<keyword evidence="5 9" id="KW-0653">Protein transport</keyword>
<keyword evidence="3 9" id="KW-1003">Cell membrane</keyword>
<dbReference type="PANTHER" id="PTHR33910:SF1">
    <property type="entry name" value="PROTEIN TRANSLOCASE SUBUNIT SECE"/>
    <property type="match status" value="1"/>
</dbReference>
<comment type="subunit">
    <text evidence="9">Component of the Sec protein translocase complex. Heterotrimer consisting of SecY, SecE and SecG subunits. The heterotrimers can form oligomers, although 1 heterotrimer is thought to be able to translocate proteins. Interacts with the ribosome. Interacts with SecDF, and other proteins may be involved. Interacts with SecA.</text>
</comment>
<accession>A0ABU9GSJ8</accession>
<gene>
    <name evidence="9 10" type="primary">secE</name>
    <name evidence="10" type="ORF">V6256_11865</name>
</gene>
<evidence type="ECO:0000256" key="5">
    <source>
        <dbReference type="ARBA" id="ARBA00022927"/>
    </source>
</evidence>
<evidence type="ECO:0000256" key="7">
    <source>
        <dbReference type="ARBA" id="ARBA00023010"/>
    </source>
</evidence>
<evidence type="ECO:0000256" key="9">
    <source>
        <dbReference type="HAMAP-Rule" id="MF_00422"/>
    </source>
</evidence>
<sequence length="128" mass="14028">MSTVNSENSKSSLDWLKWTITVLLLVAVVGGNSLYGEQTHIVLRVLVLLALTALAFVSAAFTEKGKTFLGFAKDARLEVRKVVWPTRQETVQTTLIVLVVSFICGLVLWGLDGIFVRVVSFITTSISI</sequence>
<keyword evidence="2 9" id="KW-0813">Transport</keyword>
<evidence type="ECO:0000256" key="3">
    <source>
        <dbReference type="ARBA" id="ARBA00022475"/>
    </source>
</evidence>
<dbReference type="EMBL" id="JBAKAZ010000049">
    <property type="protein sequence ID" value="MEL0630303.1"/>
    <property type="molecule type" value="Genomic_DNA"/>
</dbReference>
<keyword evidence="4 9" id="KW-0812">Transmembrane</keyword>
<feature type="transmembrane region" description="Helical" evidence="9">
    <location>
        <begin position="41"/>
        <end position="61"/>
    </location>
</feature>
<comment type="caution">
    <text evidence="9">Lacks conserved residue(s) required for the propagation of feature annotation.</text>
</comment>
<organism evidence="10 11">
    <name type="scientific">Psychromonas aquatilis</name>
    <dbReference type="NCBI Taxonomy" id="2005072"/>
    <lineage>
        <taxon>Bacteria</taxon>
        <taxon>Pseudomonadati</taxon>
        <taxon>Pseudomonadota</taxon>
        <taxon>Gammaproteobacteria</taxon>
        <taxon>Alteromonadales</taxon>
        <taxon>Psychromonadaceae</taxon>
        <taxon>Psychromonas</taxon>
    </lineage>
</organism>
<keyword evidence="6 9" id="KW-1133">Transmembrane helix</keyword>
<dbReference type="PRINTS" id="PR01650">
    <property type="entry name" value="SECETRNLCASE"/>
</dbReference>
<evidence type="ECO:0000256" key="8">
    <source>
        <dbReference type="ARBA" id="ARBA00023136"/>
    </source>
</evidence>
<dbReference type="HAMAP" id="MF_00422">
    <property type="entry name" value="SecE"/>
    <property type="match status" value="1"/>
</dbReference>
<evidence type="ECO:0000256" key="1">
    <source>
        <dbReference type="ARBA" id="ARBA00004370"/>
    </source>
</evidence>
<feature type="transmembrane region" description="Helical" evidence="9">
    <location>
        <begin position="91"/>
        <end position="111"/>
    </location>
</feature>
<protein>
    <recommendedName>
        <fullName evidence="9">Protein translocase subunit SecE</fullName>
    </recommendedName>
</protein>
<evidence type="ECO:0000256" key="2">
    <source>
        <dbReference type="ARBA" id="ARBA00022448"/>
    </source>
</evidence>
<evidence type="ECO:0000256" key="6">
    <source>
        <dbReference type="ARBA" id="ARBA00022989"/>
    </source>
</evidence>
<evidence type="ECO:0000256" key="4">
    <source>
        <dbReference type="ARBA" id="ARBA00022692"/>
    </source>
</evidence>
<evidence type="ECO:0000313" key="11">
    <source>
        <dbReference type="Proteomes" id="UP001369082"/>
    </source>
</evidence>
<keyword evidence="11" id="KW-1185">Reference proteome</keyword>
<dbReference type="Pfam" id="PF00584">
    <property type="entry name" value="SecE"/>
    <property type="match status" value="1"/>
</dbReference>
<proteinExistence type="inferred from homology"/>
<comment type="subcellular location">
    <subcellularLocation>
        <location evidence="1">Membrane</location>
    </subcellularLocation>
</comment>
<dbReference type="PROSITE" id="PS01067">
    <property type="entry name" value="SECE_SEC61G"/>
    <property type="match status" value="1"/>
</dbReference>
<dbReference type="RefSeq" id="WP_341598431.1">
    <property type="nucleotide sequence ID" value="NZ_JBAKAZ010000049.1"/>
</dbReference>
<name>A0ABU9GSJ8_9GAMM</name>
<dbReference type="InterPro" id="IPR001901">
    <property type="entry name" value="Translocase_SecE/Sec61-g"/>
</dbReference>
<comment type="caution">
    <text evidence="10">The sequence shown here is derived from an EMBL/GenBank/DDBJ whole genome shotgun (WGS) entry which is preliminary data.</text>
</comment>
<dbReference type="NCBIfam" id="NF004372">
    <property type="entry name" value="PRK05740.1-2"/>
    <property type="match status" value="1"/>
</dbReference>
<comment type="similarity">
    <text evidence="9">Belongs to the SecE/SEC61-gamma family.</text>
</comment>
<dbReference type="InterPro" id="IPR038379">
    <property type="entry name" value="SecE_sf"/>
</dbReference>